<dbReference type="InterPro" id="IPR003010">
    <property type="entry name" value="C-N_Hydrolase"/>
</dbReference>
<reference evidence="10" key="1">
    <citation type="submission" date="2020-10" db="EMBL/GenBank/DDBJ databases">
        <authorList>
            <person name="Gilroy R."/>
        </authorList>
    </citation>
    <scope>NUCLEOTIDE SEQUENCE</scope>
    <source>
        <strain evidence="10">2830</strain>
    </source>
</reference>
<dbReference type="PANTHER" id="PTHR23090:SF9">
    <property type="entry name" value="GLUTAMINE-DEPENDENT NAD(+) SYNTHETASE"/>
    <property type="match status" value="1"/>
</dbReference>
<dbReference type="GO" id="GO:0005524">
    <property type="term" value="F:ATP binding"/>
    <property type="evidence" value="ECO:0007669"/>
    <property type="project" value="UniProtKB-UniRule"/>
</dbReference>
<evidence type="ECO:0000256" key="8">
    <source>
        <dbReference type="RuleBase" id="RU003811"/>
    </source>
</evidence>
<dbReference type="InterPro" id="IPR022310">
    <property type="entry name" value="NAD/GMP_synthase"/>
</dbReference>
<evidence type="ECO:0000256" key="1">
    <source>
        <dbReference type="ARBA" id="ARBA00005188"/>
    </source>
</evidence>
<comment type="similarity">
    <text evidence="2 7">In the C-terminal section; belongs to the NAD synthetase family.</text>
</comment>
<keyword evidence="5 7" id="KW-0067">ATP-binding</keyword>
<keyword evidence="6 7" id="KW-0520">NAD</keyword>
<evidence type="ECO:0000313" key="11">
    <source>
        <dbReference type="Proteomes" id="UP000824124"/>
    </source>
</evidence>
<accession>A0A9D1HLC9</accession>
<sequence length="562" mass="61104">MTKIAIAQVNVRAGRPDLNYKTMLRYMHQAAEAGAEICVFPELAMTGSFLGQAWSSPGILHECQRYSQKLVSATTATGEMAVVFGSIGLMKNQNGVEQPASAIYVAQAGRQISSPSGNFNVKINGQNINFGLLTEQQQQPSAPIVLRLATSFFFHDKTPQFHQSFAAFAKTYNKTLVYANHVGVQDAGKPVYVYDGGSALFSPGGEMIAAAKQFAEELLIVDTRAENQPIEIAQTDSTETLYQGIVNAIREYSLHLGVSRAVIGISGGIDSCLSACLLVDALGAENVLAINLPTRYNCDATKEIAAKLAQNLGVRYEVCPIEQLVNDTADALSAINLQMDVQMLENVQARTRGAGILAAAAAAFGGAVVCNGNKSEFTVGYATMYGDATGYFAPIGDLWKCQVYELAKYVYDTTARIPIAALEIKPSAELSDAQSIEQGKGDPLCYAYHDYLFRSWVEWGEDISDTLTYYNDGRLAEVIGCGIEQLNDLFPTRKSFMDDLEHWWGLYKGLAVAKRLQAPPVLALSRRAFGADLPESQTGCWLDGEYLRLKARVLAKDDHLSL</sequence>
<organism evidence="10 11">
    <name type="scientific">Candidatus Avidehalobacter gallistercoris</name>
    <dbReference type="NCBI Taxonomy" id="2840694"/>
    <lineage>
        <taxon>Bacteria</taxon>
        <taxon>Bacillati</taxon>
        <taxon>Bacillota</taxon>
        <taxon>Clostridia</taxon>
        <taxon>Eubacteriales</taxon>
        <taxon>Peptococcaceae</taxon>
        <taxon>Peptococcaceae incertae sedis</taxon>
        <taxon>Candidatus Avidehalobacter</taxon>
    </lineage>
</organism>
<dbReference type="NCBIfam" id="TIGR00552">
    <property type="entry name" value="nadE"/>
    <property type="match status" value="1"/>
</dbReference>
<protein>
    <recommendedName>
        <fullName evidence="7">Glutamine-dependent NAD(+) synthetase</fullName>
        <ecNumber evidence="7">6.3.5.1</ecNumber>
    </recommendedName>
    <alternativeName>
        <fullName evidence="7">NAD(+) synthase [glutamine-hydrolyzing]</fullName>
    </alternativeName>
</protein>
<comment type="catalytic activity">
    <reaction evidence="7">
        <text>deamido-NAD(+) + L-glutamine + ATP + H2O = L-glutamate + AMP + diphosphate + NAD(+) + H(+)</text>
        <dbReference type="Rhea" id="RHEA:24384"/>
        <dbReference type="ChEBI" id="CHEBI:15377"/>
        <dbReference type="ChEBI" id="CHEBI:15378"/>
        <dbReference type="ChEBI" id="CHEBI:29985"/>
        <dbReference type="ChEBI" id="CHEBI:30616"/>
        <dbReference type="ChEBI" id="CHEBI:33019"/>
        <dbReference type="ChEBI" id="CHEBI:57540"/>
        <dbReference type="ChEBI" id="CHEBI:58359"/>
        <dbReference type="ChEBI" id="CHEBI:58437"/>
        <dbReference type="ChEBI" id="CHEBI:456215"/>
        <dbReference type="EC" id="6.3.5.1"/>
    </reaction>
</comment>
<dbReference type="PANTHER" id="PTHR23090">
    <property type="entry name" value="NH 3 /GLUTAMINE-DEPENDENT NAD + SYNTHETASE"/>
    <property type="match status" value="1"/>
</dbReference>
<keyword evidence="4 7" id="KW-0547">Nucleotide-binding</keyword>
<dbReference type="SUPFAM" id="SSF52402">
    <property type="entry name" value="Adenine nucleotide alpha hydrolases-like"/>
    <property type="match status" value="1"/>
</dbReference>
<dbReference type="InterPro" id="IPR036526">
    <property type="entry name" value="C-N_Hydrolase_sf"/>
</dbReference>
<feature type="domain" description="CN hydrolase" evidence="9">
    <location>
        <begin position="2"/>
        <end position="225"/>
    </location>
</feature>
<reference evidence="10" key="2">
    <citation type="journal article" date="2021" name="PeerJ">
        <title>Extensive microbial diversity within the chicken gut microbiome revealed by metagenomics and culture.</title>
        <authorList>
            <person name="Gilroy R."/>
            <person name="Ravi A."/>
            <person name="Getino M."/>
            <person name="Pursley I."/>
            <person name="Horton D.L."/>
            <person name="Alikhan N.F."/>
            <person name="Baker D."/>
            <person name="Gharbi K."/>
            <person name="Hall N."/>
            <person name="Watson M."/>
            <person name="Adriaenssens E.M."/>
            <person name="Foster-Nyarko E."/>
            <person name="Jarju S."/>
            <person name="Secka A."/>
            <person name="Antonio M."/>
            <person name="Oren A."/>
            <person name="Chaudhuri R.R."/>
            <person name="La Ragione R."/>
            <person name="Hildebrand F."/>
            <person name="Pallen M.J."/>
        </authorList>
    </citation>
    <scope>NUCLEOTIDE SEQUENCE</scope>
    <source>
        <strain evidence="10">2830</strain>
    </source>
</reference>
<dbReference type="GO" id="GO:0005737">
    <property type="term" value="C:cytoplasm"/>
    <property type="evidence" value="ECO:0007669"/>
    <property type="project" value="InterPro"/>
</dbReference>
<dbReference type="Gene3D" id="3.60.110.10">
    <property type="entry name" value="Carbon-nitrogen hydrolase"/>
    <property type="match status" value="2"/>
</dbReference>
<evidence type="ECO:0000256" key="5">
    <source>
        <dbReference type="ARBA" id="ARBA00022840"/>
    </source>
</evidence>
<dbReference type="SUPFAM" id="SSF56317">
    <property type="entry name" value="Carbon-nitrogen hydrolase"/>
    <property type="match status" value="1"/>
</dbReference>
<dbReference type="Pfam" id="PF02540">
    <property type="entry name" value="NAD_synthase"/>
    <property type="match status" value="1"/>
</dbReference>
<evidence type="ECO:0000259" key="9">
    <source>
        <dbReference type="PROSITE" id="PS50263"/>
    </source>
</evidence>
<evidence type="ECO:0000256" key="2">
    <source>
        <dbReference type="ARBA" id="ARBA00007145"/>
    </source>
</evidence>
<dbReference type="EC" id="6.3.5.1" evidence="7"/>
<gene>
    <name evidence="10" type="primary">nadE</name>
    <name evidence="10" type="ORF">IAB00_02130</name>
</gene>
<evidence type="ECO:0000256" key="7">
    <source>
        <dbReference type="PIRNR" id="PIRNR006630"/>
    </source>
</evidence>
<comment type="caution">
    <text evidence="10">The sequence shown here is derived from an EMBL/GenBank/DDBJ whole genome shotgun (WGS) entry which is preliminary data.</text>
</comment>
<dbReference type="InterPro" id="IPR003694">
    <property type="entry name" value="NAD_synthase"/>
</dbReference>
<dbReference type="Pfam" id="PF00795">
    <property type="entry name" value="CN_hydrolase"/>
    <property type="match status" value="1"/>
</dbReference>
<dbReference type="GO" id="GO:0004359">
    <property type="term" value="F:glutaminase activity"/>
    <property type="evidence" value="ECO:0007669"/>
    <property type="project" value="InterPro"/>
</dbReference>
<dbReference type="AlphaFoldDB" id="A0A9D1HLC9"/>
<comment type="similarity">
    <text evidence="8">Belongs to the NAD synthetase family.</text>
</comment>
<dbReference type="GO" id="GO:0009435">
    <property type="term" value="P:NAD+ biosynthetic process"/>
    <property type="evidence" value="ECO:0007669"/>
    <property type="project" value="UniProtKB-UniRule"/>
</dbReference>
<comment type="pathway">
    <text evidence="1 7">Cofactor biosynthesis; NAD(+) biosynthesis; NAD(+) from deamido-NAD(+) (L-Gln route): step 1/1.</text>
</comment>
<evidence type="ECO:0000256" key="3">
    <source>
        <dbReference type="ARBA" id="ARBA00022598"/>
    </source>
</evidence>
<dbReference type="EMBL" id="DVMH01000014">
    <property type="protein sequence ID" value="HIU10043.1"/>
    <property type="molecule type" value="Genomic_DNA"/>
</dbReference>
<dbReference type="CDD" id="cd00553">
    <property type="entry name" value="NAD_synthase"/>
    <property type="match status" value="1"/>
</dbReference>
<dbReference type="Gene3D" id="3.40.50.620">
    <property type="entry name" value="HUPs"/>
    <property type="match status" value="1"/>
</dbReference>
<dbReference type="InterPro" id="IPR014729">
    <property type="entry name" value="Rossmann-like_a/b/a_fold"/>
</dbReference>
<evidence type="ECO:0000256" key="6">
    <source>
        <dbReference type="ARBA" id="ARBA00023027"/>
    </source>
</evidence>
<dbReference type="InterPro" id="IPR014445">
    <property type="entry name" value="Gln-dep_NAD_synthase"/>
</dbReference>
<dbReference type="PROSITE" id="PS50263">
    <property type="entry name" value="CN_HYDROLASE"/>
    <property type="match status" value="1"/>
</dbReference>
<dbReference type="Proteomes" id="UP000824124">
    <property type="component" value="Unassembled WGS sequence"/>
</dbReference>
<name>A0A9D1HLC9_9FIRM</name>
<evidence type="ECO:0000256" key="4">
    <source>
        <dbReference type="ARBA" id="ARBA00022741"/>
    </source>
</evidence>
<evidence type="ECO:0000313" key="10">
    <source>
        <dbReference type="EMBL" id="HIU10043.1"/>
    </source>
</evidence>
<keyword evidence="3 7" id="KW-0436">Ligase</keyword>
<dbReference type="PIRSF" id="PIRSF006630">
    <property type="entry name" value="NADS_GAT"/>
    <property type="match status" value="1"/>
</dbReference>
<dbReference type="GO" id="GO:0003952">
    <property type="term" value="F:NAD+ synthase (glutamine-hydrolyzing) activity"/>
    <property type="evidence" value="ECO:0007669"/>
    <property type="project" value="UniProtKB-UniRule"/>
</dbReference>
<proteinExistence type="inferred from homology"/>